<sequence>MSRCFPFPPPGYSGKCSSNEALILSIKLQREKESSNRDRERERTAKSSERKKDRKKERKEKKEKKREERRASSGGNNEKQKPVEKLYQGDKSGIEPKGKCSLQKDEAELLEKSNVTEEHGRPYLQNVSSSTDSTGNSCKRKRPPIPPNGIQSNGNIIRICLSSSHKRDEPSTSGSKDREISAPLQSRLNHVSSYSKVQPCSNITRTEASNRNRDANVKAPPDFSHLPSMSNAAIQPVLRQDKAVVSLPGGKPESVLPKEKFSSREKKLRRKESKYNKLFDSWLPLSVESELVVDEDDADDWLFGNNRGEDWSTKRLKSGDLETCGDNLPSCASSSLQPRAHFLPDADIYALPFTVPF</sequence>
<evidence type="ECO:0000313" key="3">
    <source>
        <dbReference type="Proteomes" id="UP001153076"/>
    </source>
</evidence>
<feature type="compositionally biased region" description="Basic and acidic residues" evidence="1">
    <location>
        <begin position="78"/>
        <end position="121"/>
    </location>
</feature>
<protein>
    <submittedName>
        <fullName evidence="2">Uncharacterized protein</fullName>
    </submittedName>
</protein>
<dbReference type="OrthoDB" id="1741057at2759"/>
<accession>A0A9Q1KFK4</accession>
<dbReference type="PANTHER" id="PTHR34660">
    <property type="entry name" value="MYB-LIKE PROTEIN X"/>
    <property type="match status" value="1"/>
</dbReference>
<dbReference type="PANTHER" id="PTHR34660:SF7">
    <property type="entry name" value="DNA LIGASE-LIKE PROTEIN"/>
    <property type="match status" value="1"/>
</dbReference>
<feature type="compositionally biased region" description="Basic residues" evidence="1">
    <location>
        <begin position="52"/>
        <end position="64"/>
    </location>
</feature>
<feature type="compositionally biased region" description="Polar residues" evidence="1">
    <location>
        <begin position="125"/>
        <end position="137"/>
    </location>
</feature>
<reference evidence="2" key="1">
    <citation type="submission" date="2022-04" db="EMBL/GenBank/DDBJ databases">
        <title>Carnegiea gigantea Genome sequencing and assembly v2.</title>
        <authorList>
            <person name="Copetti D."/>
            <person name="Sanderson M.J."/>
            <person name="Burquez A."/>
            <person name="Wojciechowski M.F."/>
        </authorList>
    </citation>
    <scope>NUCLEOTIDE SEQUENCE</scope>
    <source>
        <strain evidence="2">SGP5-SGP5p</strain>
        <tissue evidence="2">Aerial part</tissue>
    </source>
</reference>
<dbReference type="Proteomes" id="UP001153076">
    <property type="component" value="Unassembled WGS sequence"/>
</dbReference>
<feature type="compositionally biased region" description="Polar residues" evidence="1">
    <location>
        <begin position="183"/>
        <end position="199"/>
    </location>
</feature>
<gene>
    <name evidence="2" type="ORF">Cgig2_034131</name>
</gene>
<evidence type="ECO:0000313" key="2">
    <source>
        <dbReference type="EMBL" id="KAJ8441872.1"/>
    </source>
</evidence>
<organism evidence="2 3">
    <name type="scientific">Carnegiea gigantea</name>
    <dbReference type="NCBI Taxonomy" id="171969"/>
    <lineage>
        <taxon>Eukaryota</taxon>
        <taxon>Viridiplantae</taxon>
        <taxon>Streptophyta</taxon>
        <taxon>Embryophyta</taxon>
        <taxon>Tracheophyta</taxon>
        <taxon>Spermatophyta</taxon>
        <taxon>Magnoliopsida</taxon>
        <taxon>eudicotyledons</taxon>
        <taxon>Gunneridae</taxon>
        <taxon>Pentapetalae</taxon>
        <taxon>Caryophyllales</taxon>
        <taxon>Cactineae</taxon>
        <taxon>Cactaceae</taxon>
        <taxon>Cactoideae</taxon>
        <taxon>Echinocereeae</taxon>
        <taxon>Carnegiea</taxon>
    </lineage>
</organism>
<feature type="region of interest" description="Disordered" evidence="1">
    <location>
        <begin position="27"/>
        <end position="199"/>
    </location>
</feature>
<proteinExistence type="predicted"/>
<feature type="compositionally biased region" description="Basic and acidic residues" evidence="1">
    <location>
        <begin position="165"/>
        <end position="180"/>
    </location>
</feature>
<feature type="region of interest" description="Disordered" evidence="1">
    <location>
        <begin position="205"/>
        <end position="224"/>
    </location>
</feature>
<comment type="caution">
    <text evidence="2">The sequence shown here is derived from an EMBL/GenBank/DDBJ whole genome shotgun (WGS) entry which is preliminary data.</text>
</comment>
<dbReference type="EMBL" id="JAKOGI010000151">
    <property type="protein sequence ID" value="KAJ8441872.1"/>
    <property type="molecule type" value="Genomic_DNA"/>
</dbReference>
<keyword evidence="3" id="KW-1185">Reference proteome</keyword>
<name>A0A9Q1KFK4_9CARY</name>
<feature type="compositionally biased region" description="Basic and acidic residues" evidence="1">
    <location>
        <begin position="28"/>
        <end position="51"/>
    </location>
</feature>
<evidence type="ECO:0000256" key="1">
    <source>
        <dbReference type="SAM" id="MobiDB-lite"/>
    </source>
</evidence>
<dbReference type="AlphaFoldDB" id="A0A9Q1KFK4"/>